<accession>A0A2I0I6G9</accession>
<feature type="compositionally biased region" description="Polar residues" evidence="1">
    <location>
        <begin position="59"/>
        <end position="71"/>
    </location>
</feature>
<organism evidence="2 3">
    <name type="scientific">Punica granatum</name>
    <name type="common">Pomegranate</name>
    <dbReference type="NCBI Taxonomy" id="22663"/>
    <lineage>
        <taxon>Eukaryota</taxon>
        <taxon>Viridiplantae</taxon>
        <taxon>Streptophyta</taxon>
        <taxon>Embryophyta</taxon>
        <taxon>Tracheophyta</taxon>
        <taxon>Spermatophyta</taxon>
        <taxon>Magnoliopsida</taxon>
        <taxon>eudicotyledons</taxon>
        <taxon>Gunneridae</taxon>
        <taxon>Pentapetalae</taxon>
        <taxon>rosids</taxon>
        <taxon>malvids</taxon>
        <taxon>Myrtales</taxon>
        <taxon>Lythraceae</taxon>
        <taxon>Punica</taxon>
    </lineage>
</organism>
<evidence type="ECO:0000256" key="1">
    <source>
        <dbReference type="SAM" id="MobiDB-lite"/>
    </source>
</evidence>
<dbReference type="EMBL" id="PGOL01003834">
    <property type="protein sequence ID" value="PKI39270.1"/>
    <property type="molecule type" value="Genomic_DNA"/>
</dbReference>
<dbReference type="AlphaFoldDB" id="A0A2I0I6G9"/>
<feature type="region of interest" description="Disordered" evidence="1">
    <location>
        <begin position="58"/>
        <end position="87"/>
    </location>
</feature>
<reference evidence="2 3" key="1">
    <citation type="submission" date="2017-11" db="EMBL/GenBank/DDBJ databases">
        <title>De-novo sequencing of pomegranate (Punica granatum L.) genome.</title>
        <authorList>
            <person name="Akparov Z."/>
            <person name="Amiraslanov A."/>
            <person name="Hajiyeva S."/>
            <person name="Abbasov M."/>
            <person name="Kaur K."/>
            <person name="Hamwieh A."/>
            <person name="Solovyev V."/>
            <person name="Salamov A."/>
            <person name="Braich B."/>
            <person name="Kosarev P."/>
            <person name="Mahmoud A."/>
            <person name="Hajiyev E."/>
            <person name="Babayeva S."/>
            <person name="Izzatullayeva V."/>
            <person name="Mammadov A."/>
            <person name="Mammadov A."/>
            <person name="Sharifova S."/>
            <person name="Ojaghi J."/>
            <person name="Eynullazada K."/>
            <person name="Bayramov B."/>
            <person name="Abdulazimova A."/>
            <person name="Shahmuradov I."/>
        </authorList>
    </citation>
    <scope>NUCLEOTIDE SEQUENCE [LARGE SCALE GENOMIC DNA]</scope>
    <source>
        <strain evidence="3">cv. AG2017</strain>
        <tissue evidence="2">Leaf</tissue>
    </source>
</reference>
<protein>
    <submittedName>
        <fullName evidence="2">Uncharacterized protein</fullName>
    </submittedName>
</protein>
<feature type="compositionally biased region" description="Pro residues" evidence="1">
    <location>
        <begin position="16"/>
        <end position="32"/>
    </location>
</feature>
<comment type="caution">
    <text evidence="2">The sequence shown here is derived from an EMBL/GenBank/DDBJ whole genome shotgun (WGS) entry which is preliminary data.</text>
</comment>
<keyword evidence="3" id="KW-1185">Reference proteome</keyword>
<proteinExistence type="predicted"/>
<sequence length="159" mass="17427">MDMMMGSLFQLRRTPPLLPPPPPQPPPAPPLSLPRHSGSIHRWKYDAFVSYRATEMTGGRSSSRCSCTPSATRGLPLSCSPPTTPTRDGAWANCHEENKPDHVVEPVFFRVSPSDVCPQTGEHVRERIREGCSEEPGQAGLVEGCSRQSCQLGGVEFEE</sequence>
<evidence type="ECO:0000313" key="2">
    <source>
        <dbReference type="EMBL" id="PKI39270.1"/>
    </source>
</evidence>
<gene>
    <name evidence="2" type="ORF">CRG98_040326</name>
</gene>
<dbReference type="Proteomes" id="UP000233551">
    <property type="component" value="Unassembled WGS sequence"/>
</dbReference>
<evidence type="ECO:0000313" key="3">
    <source>
        <dbReference type="Proteomes" id="UP000233551"/>
    </source>
</evidence>
<name>A0A2I0I6G9_PUNGR</name>
<feature type="region of interest" description="Disordered" evidence="1">
    <location>
        <begin position="1"/>
        <end position="36"/>
    </location>
</feature>